<evidence type="ECO:0008006" key="8">
    <source>
        <dbReference type="Google" id="ProtNLM"/>
    </source>
</evidence>
<evidence type="ECO:0000313" key="6">
    <source>
        <dbReference type="EMBL" id="EDV36237.1"/>
    </source>
</evidence>
<reference evidence="6 7" key="1">
    <citation type="journal article" date="2007" name="Nature">
        <title>Evolution of genes and genomes on the Drosophila phylogeny.</title>
        <authorList>
            <consortium name="Drosophila 12 Genomes Consortium"/>
            <person name="Clark A.G."/>
            <person name="Eisen M.B."/>
            <person name="Smith D.R."/>
            <person name="Bergman C.M."/>
            <person name="Oliver B."/>
            <person name="Markow T.A."/>
            <person name="Kaufman T.C."/>
            <person name="Kellis M."/>
            <person name="Gelbart W."/>
            <person name="Iyer V.N."/>
            <person name="Pollard D.A."/>
            <person name="Sackton T.B."/>
            <person name="Larracuente A.M."/>
            <person name="Singh N.D."/>
            <person name="Abad J.P."/>
            <person name="Abt D.N."/>
            <person name="Adryan B."/>
            <person name="Aguade M."/>
            <person name="Akashi H."/>
            <person name="Anderson W.W."/>
            <person name="Aquadro C.F."/>
            <person name="Ardell D.H."/>
            <person name="Arguello R."/>
            <person name="Artieri C.G."/>
            <person name="Barbash D.A."/>
            <person name="Barker D."/>
            <person name="Barsanti P."/>
            <person name="Batterham P."/>
            <person name="Batzoglou S."/>
            <person name="Begun D."/>
            <person name="Bhutkar A."/>
            <person name="Blanco E."/>
            <person name="Bosak S.A."/>
            <person name="Bradley R.K."/>
            <person name="Brand A.D."/>
            <person name="Brent M.R."/>
            <person name="Brooks A.N."/>
            <person name="Brown R.H."/>
            <person name="Butlin R.K."/>
            <person name="Caggese C."/>
            <person name="Calvi B.R."/>
            <person name="Bernardo de Carvalho A."/>
            <person name="Caspi A."/>
            <person name="Castrezana S."/>
            <person name="Celniker S.E."/>
            <person name="Chang J.L."/>
            <person name="Chapple C."/>
            <person name="Chatterji S."/>
            <person name="Chinwalla A."/>
            <person name="Civetta A."/>
            <person name="Clifton S.W."/>
            <person name="Comeron J.M."/>
            <person name="Costello J.C."/>
            <person name="Coyne J.A."/>
            <person name="Daub J."/>
            <person name="David R.G."/>
            <person name="Delcher A.L."/>
            <person name="Delehaunty K."/>
            <person name="Do C.B."/>
            <person name="Ebling H."/>
            <person name="Edwards K."/>
            <person name="Eickbush T."/>
            <person name="Evans J.D."/>
            <person name="Filipski A."/>
            <person name="Findeiss S."/>
            <person name="Freyhult E."/>
            <person name="Fulton L."/>
            <person name="Fulton R."/>
            <person name="Garcia A.C."/>
            <person name="Gardiner A."/>
            <person name="Garfield D.A."/>
            <person name="Garvin B.E."/>
            <person name="Gibson G."/>
            <person name="Gilbert D."/>
            <person name="Gnerre S."/>
            <person name="Godfrey J."/>
            <person name="Good R."/>
            <person name="Gotea V."/>
            <person name="Gravely B."/>
            <person name="Greenberg A.J."/>
            <person name="Griffiths-Jones S."/>
            <person name="Gross S."/>
            <person name="Guigo R."/>
            <person name="Gustafson E.A."/>
            <person name="Haerty W."/>
            <person name="Hahn M.W."/>
            <person name="Halligan D.L."/>
            <person name="Halpern A.L."/>
            <person name="Halter G.M."/>
            <person name="Han M.V."/>
            <person name="Heger A."/>
            <person name="Hillier L."/>
            <person name="Hinrichs A.S."/>
            <person name="Holmes I."/>
            <person name="Hoskins R.A."/>
            <person name="Hubisz M.J."/>
            <person name="Hultmark D."/>
            <person name="Huntley M.A."/>
            <person name="Jaffe D.B."/>
            <person name="Jagadeeshan S."/>
            <person name="Jeck W.R."/>
            <person name="Johnson J."/>
            <person name="Jones C.D."/>
            <person name="Jordan W.C."/>
            <person name="Karpen G.H."/>
            <person name="Kataoka E."/>
            <person name="Keightley P.D."/>
            <person name="Kheradpour P."/>
            <person name="Kirkness E.F."/>
            <person name="Koerich L.B."/>
            <person name="Kristiansen K."/>
            <person name="Kudrna D."/>
            <person name="Kulathinal R.J."/>
            <person name="Kumar S."/>
            <person name="Kwok R."/>
            <person name="Lander E."/>
            <person name="Langley C.H."/>
            <person name="Lapoint R."/>
            <person name="Lazzaro B.P."/>
            <person name="Lee S.J."/>
            <person name="Levesque L."/>
            <person name="Li R."/>
            <person name="Lin C.F."/>
            <person name="Lin M.F."/>
            <person name="Lindblad-Toh K."/>
            <person name="Llopart A."/>
            <person name="Long M."/>
            <person name="Low L."/>
            <person name="Lozovsky E."/>
            <person name="Lu J."/>
            <person name="Luo M."/>
            <person name="Machado C.A."/>
            <person name="Makalowski W."/>
            <person name="Marzo M."/>
            <person name="Matsuda M."/>
            <person name="Matzkin L."/>
            <person name="McAllister B."/>
            <person name="McBride C.S."/>
            <person name="McKernan B."/>
            <person name="McKernan K."/>
            <person name="Mendez-Lago M."/>
            <person name="Minx P."/>
            <person name="Mollenhauer M.U."/>
            <person name="Montooth K."/>
            <person name="Mount S.M."/>
            <person name="Mu X."/>
            <person name="Myers E."/>
            <person name="Negre B."/>
            <person name="Newfeld S."/>
            <person name="Nielsen R."/>
            <person name="Noor M.A."/>
            <person name="O'Grady P."/>
            <person name="Pachter L."/>
            <person name="Papaceit M."/>
            <person name="Parisi M.J."/>
            <person name="Parisi M."/>
            <person name="Parts L."/>
            <person name="Pedersen J.S."/>
            <person name="Pesole G."/>
            <person name="Phillippy A.M."/>
            <person name="Ponting C.P."/>
            <person name="Pop M."/>
            <person name="Porcelli D."/>
            <person name="Powell J.R."/>
            <person name="Prohaska S."/>
            <person name="Pruitt K."/>
            <person name="Puig M."/>
            <person name="Quesneville H."/>
            <person name="Ram K.R."/>
            <person name="Rand D."/>
            <person name="Rasmussen M.D."/>
            <person name="Reed L.K."/>
            <person name="Reenan R."/>
            <person name="Reily A."/>
            <person name="Remington K.A."/>
            <person name="Rieger T.T."/>
            <person name="Ritchie M.G."/>
            <person name="Robin C."/>
            <person name="Rogers Y.H."/>
            <person name="Rohde C."/>
            <person name="Rozas J."/>
            <person name="Rubenfield M.J."/>
            <person name="Ruiz A."/>
            <person name="Russo S."/>
            <person name="Salzberg S.L."/>
            <person name="Sanchez-Gracia A."/>
            <person name="Saranga D.J."/>
            <person name="Sato H."/>
            <person name="Schaeffer S.W."/>
            <person name="Schatz M.C."/>
            <person name="Schlenke T."/>
            <person name="Schwartz R."/>
            <person name="Segarra C."/>
            <person name="Singh R.S."/>
            <person name="Sirot L."/>
            <person name="Sirota M."/>
            <person name="Sisneros N.B."/>
            <person name="Smith C.D."/>
            <person name="Smith T.F."/>
            <person name="Spieth J."/>
            <person name="Stage D.E."/>
            <person name="Stark A."/>
            <person name="Stephan W."/>
            <person name="Strausberg R.L."/>
            <person name="Strempel S."/>
            <person name="Sturgill D."/>
            <person name="Sutton G."/>
            <person name="Sutton G.G."/>
            <person name="Tao W."/>
            <person name="Teichmann S."/>
            <person name="Tobari Y.N."/>
            <person name="Tomimura Y."/>
            <person name="Tsolas J.M."/>
            <person name="Valente V.L."/>
            <person name="Venter E."/>
            <person name="Venter J.C."/>
            <person name="Vicario S."/>
            <person name="Vieira F.G."/>
            <person name="Vilella A.J."/>
            <person name="Villasante A."/>
            <person name="Walenz B."/>
            <person name="Wang J."/>
            <person name="Wasserman M."/>
            <person name="Watts T."/>
            <person name="Wilson D."/>
            <person name="Wilson R.K."/>
            <person name="Wing R.A."/>
            <person name="Wolfner M.F."/>
            <person name="Wong A."/>
            <person name="Wong G.K."/>
            <person name="Wu C.I."/>
            <person name="Wu G."/>
            <person name="Yamamoto D."/>
            <person name="Yang H.P."/>
            <person name="Yang S.P."/>
            <person name="Yorke J.A."/>
            <person name="Yoshida K."/>
            <person name="Zdobnov E."/>
            <person name="Zhang P."/>
            <person name="Zhang Y."/>
            <person name="Zimin A.V."/>
            <person name="Baldwin J."/>
            <person name="Abdouelleil A."/>
            <person name="Abdulkadir J."/>
            <person name="Abebe A."/>
            <person name="Abera B."/>
            <person name="Abreu J."/>
            <person name="Acer S.C."/>
            <person name="Aftuck L."/>
            <person name="Alexander A."/>
            <person name="An P."/>
            <person name="Anderson E."/>
            <person name="Anderson S."/>
            <person name="Arachi H."/>
            <person name="Azer M."/>
            <person name="Bachantsang P."/>
            <person name="Barry A."/>
            <person name="Bayul T."/>
            <person name="Berlin A."/>
            <person name="Bessette D."/>
            <person name="Bloom T."/>
            <person name="Blye J."/>
            <person name="Boguslavskiy L."/>
            <person name="Bonnet C."/>
            <person name="Boukhgalter B."/>
            <person name="Bourzgui I."/>
            <person name="Brown A."/>
            <person name="Cahill P."/>
            <person name="Channer S."/>
            <person name="Cheshatsang Y."/>
            <person name="Chuda L."/>
            <person name="Citroen M."/>
            <person name="Collymore A."/>
            <person name="Cooke P."/>
            <person name="Costello M."/>
            <person name="D'Aco K."/>
            <person name="Daza R."/>
            <person name="De Haan G."/>
            <person name="DeGray S."/>
            <person name="DeMaso C."/>
            <person name="Dhargay N."/>
            <person name="Dooley K."/>
            <person name="Dooley E."/>
            <person name="Doricent M."/>
            <person name="Dorje P."/>
            <person name="Dorjee K."/>
            <person name="Dupes A."/>
            <person name="Elong R."/>
            <person name="Falk J."/>
            <person name="Farina A."/>
            <person name="Faro S."/>
            <person name="Ferguson D."/>
            <person name="Fisher S."/>
            <person name="Foley C.D."/>
            <person name="Franke A."/>
            <person name="Friedrich D."/>
            <person name="Gadbois L."/>
            <person name="Gearin G."/>
            <person name="Gearin C.R."/>
            <person name="Giannoukos G."/>
            <person name="Goode T."/>
            <person name="Graham J."/>
            <person name="Grandbois E."/>
            <person name="Grewal S."/>
            <person name="Gyaltsen K."/>
            <person name="Hafez N."/>
            <person name="Hagos B."/>
            <person name="Hall J."/>
            <person name="Henson C."/>
            <person name="Hollinger A."/>
            <person name="Honan T."/>
            <person name="Huard M.D."/>
            <person name="Hughes L."/>
            <person name="Hurhula B."/>
            <person name="Husby M.E."/>
            <person name="Kamat A."/>
            <person name="Kanga B."/>
            <person name="Kashin S."/>
            <person name="Khazanovich D."/>
            <person name="Kisner P."/>
            <person name="Lance K."/>
            <person name="Lara M."/>
            <person name="Lee W."/>
            <person name="Lennon N."/>
            <person name="Letendre F."/>
            <person name="LeVine R."/>
            <person name="Lipovsky A."/>
            <person name="Liu X."/>
            <person name="Liu J."/>
            <person name="Liu S."/>
            <person name="Lokyitsang T."/>
            <person name="Lokyitsang Y."/>
            <person name="Lubonja R."/>
            <person name="Lui A."/>
            <person name="MacDonald P."/>
            <person name="Magnisalis V."/>
            <person name="Maru K."/>
            <person name="Matthews C."/>
            <person name="McCusker W."/>
            <person name="McDonough S."/>
            <person name="Mehta T."/>
            <person name="Meldrim J."/>
            <person name="Meneus L."/>
            <person name="Mihai O."/>
            <person name="Mihalev A."/>
            <person name="Mihova T."/>
            <person name="Mittelman R."/>
            <person name="Mlenga V."/>
            <person name="Montmayeur A."/>
            <person name="Mulrain L."/>
            <person name="Navidi A."/>
            <person name="Naylor J."/>
            <person name="Negash T."/>
            <person name="Nguyen T."/>
            <person name="Nguyen N."/>
            <person name="Nicol R."/>
            <person name="Norbu C."/>
            <person name="Norbu N."/>
            <person name="Novod N."/>
            <person name="O'Neill B."/>
            <person name="Osman S."/>
            <person name="Markiewicz E."/>
            <person name="Oyono O.L."/>
            <person name="Patti C."/>
            <person name="Phunkhang P."/>
            <person name="Pierre F."/>
            <person name="Priest M."/>
            <person name="Raghuraman S."/>
            <person name="Rege F."/>
            <person name="Reyes R."/>
            <person name="Rise C."/>
            <person name="Rogov P."/>
            <person name="Ross K."/>
            <person name="Ryan E."/>
            <person name="Settipalli S."/>
            <person name="Shea T."/>
            <person name="Sherpa N."/>
            <person name="Shi L."/>
            <person name="Shih D."/>
            <person name="Sparrow T."/>
            <person name="Spaulding J."/>
            <person name="Stalker J."/>
            <person name="Stange-Thomann N."/>
            <person name="Stavropoulos S."/>
            <person name="Stone C."/>
            <person name="Strader C."/>
            <person name="Tesfaye S."/>
            <person name="Thomson T."/>
            <person name="Thoulutsang Y."/>
            <person name="Thoulutsang D."/>
            <person name="Topham K."/>
            <person name="Topping I."/>
            <person name="Tsamla T."/>
            <person name="Vassiliev H."/>
            <person name="Vo A."/>
            <person name="Wangchuk T."/>
            <person name="Wangdi T."/>
            <person name="Weiand M."/>
            <person name="Wilkinson J."/>
            <person name="Wilson A."/>
            <person name="Yadav S."/>
            <person name="Young G."/>
            <person name="Yu Q."/>
            <person name="Zembek L."/>
            <person name="Zhong D."/>
            <person name="Zimmer A."/>
            <person name="Zwirko Z."/>
            <person name="Jaffe D.B."/>
            <person name="Alvarez P."/>
            <person name="Brockman W."/>
            <person name="Butler J."/>
            <person name="Chin C."/>
            <person name="Gnerre S."/>
            <person name="Grabherr M."/>
            <person name="Kleber M."/>
            <person name="Mauceli E."/>
            <person name="MacCallum I."/>
        </authorList>
    </citation>
    <scope>NUCLEOTIDE SEQUENCE [LARGE SCALE GENOMIC DNA]</scope>
    <source>
        <strain evidence="7">Tucson 14024-0371.13</strain>
    </source>
</reference>
<dbReference type="Gene3D" id="3.30.300.30">
    <property type="match status" value="1"/>
</dbReference>
<dbReference type="STRING" id="7217.B3MCK3"/>
<dbReference type="eggNOG" id="KOG1176">
    <property type="taxonomic scope" value="Eukaryota"/>
</dbReference>
<dbReference type="SMR" id="B3MCK3"/>
<dbReference type="Proteomes" id="UP000007801">
    <property type="component" value="Unassembled WGS sequence"/>
</dbReference>
<dbReference type="PROSITE" id="PS00455">
    <property type="entry name" value="AMP_BINDING"/>
    <property type="match status" value="1"/>
</dbReference>
<evidence type="ECO:0000256" key="1">
    <source>
        <dbReference type="ARBA" id="ARBA00004275"/>
    </source>
</evidence>
<dbReference type="Pfam" id="PF00501">
    <property type="entry name" value="AMP-binding"/>
    <property type="match status" value="1"/>
</dbReference>
<dbReference type="Pfam" id="PF13193">
    <property type="entry name" value="AMP-binding_C"/>
    <property type="match status" value="1"/>
</dbReference>
<dbReference type="CDD" id="cd05911">
    <property type="entry name" value="Firefly_Luc_like"/>
    <property type="match status" value="1"/>
</dbReference>
<evidence type="ECO:0000259" key="4">
    <source>
        <dbReference type="Pfam" id="PF00501"/>
    </source>
</evidence>
<dbReference type="KEGG" id="dan:6494923"/>
<dbReference type="EMBL" id="CH902619">
    <property type="protein sequence ID" value="EDV36237.1"/>
    <property type="molecule type" value="Genomic_DNA"/>
</dbReference>
<name>B3MCK3_DROAN</name>
<dbReference type="PANTHER" id="PTHR24096:SF353">
    <property type="entry name" value="GH16244P-RELATED"/>
    <property type="match status" value="1"/>
</dbReference>
<dbReference type="HOGENOM" id="CLU_000022_59_2_1"/>
<feature type="domain" description="AMP-dependent synthetase/ligase" evidence="4">
    <location>
        <begin position="38"/>
        <end position="390"/>
    </location>
</feature>
<evidence type="ECO:0000313" key="7">
    <source>
        <dbReference type="Proteomes" id="UP000007801"/>
    </source>
</evidence>
<dbReference type="FunFam" id="3.40.50.12780:FF:000025">
    <property type="entry name" value="luciferin 4-monooxygenase"/>
    <property type="match status" value="1"/>
</dbReference>
<dbReference type="InterPro" id="IPR000873">
    <property type="entry name" value="AMP-dep_synth/lig_dom"/>
</dbReference>
<dbReference type="AlphaFoldDB" id="B3MCK3"/>
<proteinExistence type="inferred from homology"/>
<dbReference type="InterPro" id="IPR020845">
    <property type="entry name" value="AMP-binding_CS"/>
</dbReference>
<dbReference type="InterPro" id="IPR045851">
    <property type="entry name" value="AMP-bd_C_sf"/>
</dbReference>
<keyword evidence="3" id="KW-0576">Peroxisome</keyword>
<dbReference type="PhylomeDB" id="B3MCK3"/>
<dbReference type="GO" id="GO:0005777">
    <property type="term" value="C:peroxisome"/>
    <property type="evidence" value="ECO:0007669"/>
    <property type="project" value="UniProtKB-SubCell"/>
</dbReference>
<dbReference type="InterPro" id="IPR042099">
    <property type="entry name" value="ANL_N_sf"/>
</dbReference>
<protein>
    <recommendedName>
        <fullName evidence="8">Long-chain-fatty-acid--CoA ligase</fullName>
    </recommendedName>
</protein>
<dbReference type="GO" id="GO:0046949">
    <property type="term" value="P:fatty-acyl-CoA biosynthetic process"/>
    <property type="evidence" value="ECO:0007669"/>
    <property type="project" value="TreeGrafter"/>
</dbReference>
<dbReference type="GeneID" id="6494923"/>
<evidence type="ECO:0000256" key="3">
    <source>
        <dbReference type="ARBA" id="ARBA00023140"/>
    </source>
</evidence>
<dbReference type="OMA" id="TECKRIT"/>
<sequence>MEAFPTTYDARDRIWSGSKRSPIYSEETSLGRIILKTMRTFPKNVCQIDDVDGVSVTFEQGISWAIRMAQHFKKRGLKHSDVIGIVARNTTYVMPLGVACLLNATPFHAVNPTMDEATTNHVFSITKPSLIFCDGQDYQKVRAATSEWQPEIFTITEPLPGVPHIETLLDPTPTEFCYQPEPLKEGGDQTAAILCSSGTTGLPKAVCISNRCLLNLESFMLNNDMVTYSASGLDWYSGLSSFVMSTTIGCTRIITNKPFSAEYFVQLVEKYKITNAIFPPRHLSALVNCPAATKETLTSLISLFYGGGITSMETQKRLQELVPKCVLTSGYGFTEAGGVTAVLGLGSGNTAGKPVSGVKIRIVDDDGKFLTYNEVGEICVKTGLPWNGYYGNPLESRRMQDFEGWYHSGDLGYFDEKNLLYIVDRKKEILKYQGNHYWPSEIEAAISELSQVQDVCVVGIYDEKNGDSAGALVVKKKGASVTEKEIIDHVAKRLPVVYKQLHAGVQFTEELPANPNGKTVKRAAREQFLAKKSAAA</sequence>
<evidence type="ECO:0000256" key="2">
    <source>
        <dbReference type="ARBA" id="ARBA00006432"/>
    </source>
</evidence>
<comment type="similarity">
    <text evidence="2">Belongs to the ATP-dependent AMP-binding enzyme family.</text>
</comment>
<dbReference type="FunFam" id="3.30.300.30:FF:000007">
    <property type="entry name" value="4-coumarate--CoA ligase 2"/>
    <property type="match status" value="1"/>
</dbReference>
<dbReference type="InParanoid" id="B3MCK3"/>
<dbReference type="InterPro" id="IPR025110">
    <property type="entry name" value="AMP-bd_C"/>
</dbReference>
<dbReference type="GO" id="GO:0004467">
    <property type="term" value="F:long-chain fatty acid-CoA ligase activity"/>
    <property type="evidence" value="ECO:0007669"/>
    <property type="project" value="TreeGrafter"/>
</dbReference>
<gene>
    <name evidence="6" type="primary">Dana\GF12065</name>
    <name evidence="6" type="synonym">dana_GLEANR_12077</name>
    <name evidence="6" type="ORF">GF12065</name>
</gene>
<comment type="subcellular location">
    <subcellularLocation>
        <location evidence="1">Peroxisome</location>
    </subcellularLocation>
</comment>
<feature type="domain" description="AMP-binding enzyme C-terminal" evidence="5">
    <location>
        <begin position="441"/>
        <end position="518"/>
    </location>
</feature>
<dbReference type="OrthoDB" id="10253869at2759"/>
<dbReference type="SUPFAM" id="SSF56801">
    <property type="entry name" value="Acetyl-CoA synthetase-like"/>
    <property type="match status" value="1"/>
</dbReference>
<evidence type="ECO:0000259" key="5">
    <source>
        <dbReference type="Pfam" id="PF13193"/>
    </source>
</evidence>
<keyword evidence="7" id="KW-1185">Reference proteome</keyword>
<dbReference type="Gene3D" id="3.40.50.12780">
    <property type="entry name" value="N-terminal domain of ligase-like"/>
    <property type="match status" value="1"/>
</dbReference>
<organism evidence="6 7">
    <name type="scientific">Drosophila ananassae</name>
    <name type="common">Fruit fly</name>
    <dbReference type="NCBI Taxonomy" id="7217"/>
    <lineage>
        <taxon>Eukaryota</taxon>
        <taxon>Metazoa</taxon>
        <taxon>Ecdysozoa</taxon>
        <taxon>Arthropoda</taxon>
        <taxon>Hexapoda</taxon>
        <taxon>Insecta</taxon>
        <taxon>Pterygota</taxon>
        <taxon>Neoptera</taxon>
        <taxon>Endopterygota</taxon>
        <taxon>Diptera</taxon>
        <taxon>Brachycera</taxon>
        <taxon>Muscomorpha</taxon>
        <taxon>Ephydroidea</taxon>
        <taxon>Drosophilidae</taxon>
        <taxon>Drosophila</taxon>
        <taxon>Sophophora</taxon>
    </lineage>
</organism>
<dbReference type="PANTHER" id="PTHR24096">
    <property type="entry name" value="LONG-CHAIN-FATTY-ACID--COA LIGASE"/>
    <property type="match status" value="1"/>
</dbReference>
<accession>B3MCK3</accession>